<gene>
    <name evidence="2" type="ORF">KIW84_032703</name>
</gene>
<evidence type="ECO:0000313" key="3">
    <source>
        <dbReference type="Proteomes" id="UP001058974"/>
    </source>
</evidence>
<dbReference type="AlphaFoldDB" id="A0A9D4XUY0"/>
<comment type="caution">
    <text evidence="2">The sequence shown here is derived from an EMBL/GenBank/DDBJ whole genome shotgun (WGS) entry which is preliminary data.</text>
</comment>
<evidence type="ECO:0000259" key="1">
    <source>
        <dbReference type="Pfam" id="PF03078"/>
    </source>
</evidence>
<name>A0A9D4XUY0_PEA</name>
<evidence type="ECO:0000313" key="2">
    <source>
        <dbReference type="EMBL" id="KAI5427382.1"/>
    </source>
</evidence>
<protein>
    <recommendedName>
        <fullName evidence="1">Arabidopsis retrotransposon Orf1 C-terminal domain-containing protein</fullName>
    </recommendedName>
</protein>
<accession>A0A9D4XUY0</accession>
<feature type="domain" description="Arabidopsis retrotransposon Orf1 C-terminal" evidence="1">
    <location>
        <begin position="77"/>
        <end position="159"/>
    </location>
</feature>
<sequence>MPPKAVRPRRDINYLGIEFAEGIVGENQRSRYHKLFKRDVLATRYPDDVALRALSLFDSVRWMLNNLGGSRTTDTAHFRMFNRNYSINQDQLADLLSFSHGDEFACQHPLESEWESSAFDFWQQLTGKTTTGWEGLKATAIQNPPIQYLHRILASTIFGPITSIALALNLGTELAMLKPLETPFADLDYCRSMLLIKNKPDSKYFMLISTSSGYQPREEHIQRQQEEMRVTIDQIRETQLDFVERTELNMGDLIEQLTGVHLEVEGMREYM</sequence>
<keyword evidence="3" id="KW-1185">Reference proteome</keyword>
<dbReference type="Pfam" id="PF03078">
    <property type="entry name" value="ATHILA"/>
    <property type="match status" value="1"/>
</dbReference>
<dbReference type="InterPro" id="IPR004312">
    <property type="entry name" value="ATHILA_Orf1_C"/>
</dbReference>
<dbReference type="Proteomes" id="UP001058974">
    <property type="component" value="Chromosome 3"/>
</dbReference>
<dbReference type="Gramene" id="Psat03G0270300-T1">
    <property type="protein sequence ID" value="KAI5427382.1"/>
    <property type="gene ID" value="KIW84_032703"/>
</dbReference>
<dbReference type="EMBL" id="JAMSHJ010000003">
    <property type="protein sequence ID" value="KAI5427382.1"/>
    <property type="molecule type" value="Genomic_DNA"/>
</dbReference>
<reference evidence="2 3" key="1">
    <citation type="journal article" date="2022" name="Nat. Genet.">
        <title>Improved pea reference genome and pan-genome highlight genomic features and evolutionary characteristics.</title>
        <authorList>
            <person name="Yang T."/>
            <person name="Liu R."/>
            <person name="Luo Y."/>
            <person name="Hu S."/>
            <person name="Wang D."/>
            <person name="Wang C."/>
            <person name="Pandey M.K."/>
            <person name="Ge S."/>
            <person name="Xu Q."/>
            <person name="Li N."/>
            <person name="Li G."/>
            <person name="Huang Y."/>
            <person name="Saxena R.K."/>
            <person name="Ji Y."/>
            <person name="Li M."/>
            <person name="Yan X."/>
            <person name="He Y."/>
            <person name="Liu Y."/>
            <person name="Wang X."/>
            <person name="Xiang C."/>
            <person name="Varshney R.K."/>
            <person name="Ding H."/>
            <person name="Gao S."/>
            <person name="Zong X."/>
        </authorList>
    </citation>
    <scope>NUCLEOTIDE SEQUENCE [LARGE SCALE GENOMIC DNA]</scope>
    <source>
        <strain evidence="2 3">cv. Zhongwan 6</strain>
    </source>
</reference>
<organism evidence="2 3">
    <name type="scientific">Pisum sativum</name>
    <name type="common">Garden pea</name>
    <name type="synonym">Lathyrus oleraceus</name>
    <dbReference type="NCBI Taxonomy" id="3888"/>
    <lineage>
        <taxon>Eukaryota</taxon>
        <taxon>Viridiplantae</taxon>
        <taxon>Streptophyta</taxon>
        <taxon>Embryophyta</taxon>
        <taxon>Tracheophyta</taxon>
        <taxon>Spermatophyta</taxon>
        <taxon>Magnoliopsida</taxon>
        <taxon>eudicotyledons</taxon>
        <taxon>Gunneridae</taxon>
        <taxon>Pentapetalae</taxon>
        <taxon>rosids</taxon>
        <taxon>fabids</taxon>
        <taxon>Fabales</taxon>
        <taxon>Fabaceae</taxon>
        <taxon>Papilionoideae</taxon>
        <taxon>50 kb inversion clade</taxon>
        <taxon>NPAAA clade</taxon>
        <taxon>Hologalegina</taxon>
        <taxon>IRL clade</taxon>
        <taxon>Fabeae</taxon>
        <taxon>Lathyrus</taxon>
    </lineage>
</organism>
<proteinExistence type="predicted"/>